<reference evidence="6 7" key="2">
    <citation type="journal article" date="2009" name="PLoS ONE">
        <title>An integrated genetic and cytogenetic map of the cucumber genome.</title>
        <authorList>
            <person name="Ren Y."/>
            <person name="Zhang Z."/>
            <person name="Liu J."/>
            <person name="Staub J.E."/>
            <person name="Han Y."/>
            <person name="Cheng Z."/>
            <person name="Li X."/>
            <person name="Lu J."/>
            <person name="Miao H."/>
            <person name="Kang H."/>
            <person name="Xie B."/>
            <person name="Gu X."/>
            <person name="Wang X."/>
            <person name="Du Y."/>
            <person name="Jin W."/>
            <person name="Huang S."/>
        </authorList>
    </citation>
    <scope>NUCLEOTIDE SEQUENCE [LARGE SCALE GENOMIC DNA]</scope>
    <source>
        <strain evidence="7">cv. 9930</strain>
    </source>
</reference>
<keyword evidence="3" id="KW-0326">Glycosidase</keyword>
<dbReference type="InterPro" id="IPR001360">
    <property type="entry name" value="Glyco_hydro_1"/>
</dbReference>
<dbReference type="STRING" id="3659.A0A0A0LFY4"/>
<keyword evidence="5" id="KW-0732">Signal</keyword>
<evidence type="ECO:0000256" key="1">
    <source>
        <dbReference type="ARBA" id="ARBA00010838"/>
    </source>
</evidence>
<reference evidence="6 7" key="3">
    <citation type="journal article" date="2010" name="BMC Genomics">
        <title>Transcriptome sequencing and comparative analysis of cucumber flowers with different sex types.</title>
        <authorList>
            <person name="Guo S."/>
            <person name="Zheng Y."/>
            <person name="Joung J.G."/>
            <person name="Liu S."/>
            <person name="Zhang Z."/>
            <person name="Crasta O.R."/>
            <person name="Sobral B.W."/>
            <person name="Xu Y."/>
            <person name="Huang S."/>
            <person name="Fei Z."/>
        </authorList>
    </citation>
    <scope>NUCLEOTIDE SEQUENCE [LARGE SCALE GENOMIC DNA]</scope>
    <source>
        <strain evidence="7">cv. 9930</strain>
    </source>
</reference>
<dbReference type="PRINTS" id="PR00131">
    <property type="entry name" value="GLHYDRLASE1"/>
</dbReference>
<dbReference type="eggNOG" id="KOG0626">
    <property type="taxonomic scope" value="Eukaryota"/>
</dbReference>
<protein>
    <recommendedName>
        <fullName evidence="8">Beta-glucosidase</fullName>
    </recommendedName>
</protein>
<dbReference type="InterPro" id="IPR017853">
    <property type="entry name" value="GH"/>
</dbReference>
<dbReference type="InterPro" id="IPR033132">
    <property type="entry name" value="GH_1_N_CS"/>
</dbReference>
<name>A0A0A0LFY4_CUCSA</name>
<dbReference type="AlphaFoldDB" id="A0A0A0LFY4"/>
<feature type="signal peptide" evidence="5">
    <location>
        <begin position="1"/>
        <end position="24"/>
    </location>
</feature>
<dbReference type="GO" id="GO:0008422">
    <property type="term" value="F:beta-glucosidase activity"/>
    <property type="evidence" value="ECO:0000318"/>
    <property type="project" value="GO_Central"/>
</dbReference>
<evidence type="ECO:0000256" key="5">
    <source>
        <dbReference type="SAM" id="SignalP"/>
    </source>
</evidence>
<keyword evidence="7" id="KW-1185">Reference proteome</keyword>
<comment type="similarity">
    <text evidence="1 4">Belongs to the glycosyl hydrolase 1 family.</text>
</comment>
<feature type="chain" id="PRO_5001966060" description="Beta-glucosidase" evidence="5">
    <location>
        <begin position="25"/>
        <end position="518"/>
    </location>
</feature>
<dbReference type="Gramene" id="KGN59899">
    <property type="protein sequence ID" value="KGN59899"/>
    <property type="gene ID" value="Csa_3G852480"/>
</dbReference>
<proteinExistence type="inferred from homology"/>
<dbReference type="Gene3D" id="3.20.20.80">
    <property type="entry name" value="Glycosidases"/>
    <property type="match status" value="1"/>
</dbReference>
<dbReference type="Proteomes" id="UP000029981">
    <property type="component" value="Chromosome 3"/>
</dbReference>
<evidence type="ECO:0008006" key="8">
    <source>
        <dbReference type="Google" id="ProtNLM"/>
    </source>
</evidence>
<keyword evidence="2" id="KW-0378">Hydrolase</keyword>
<reference evidence="6 7" key="1">
    <citation type="journal article" date="2009" name="Nat. Genet.">
        <title>The genome of the cucumber, Cucumis sativus L.</title>
        <authorList>
            <person name="Huang S."/>
            <person name="Li R."/>
            <person name="Zhang Z."/>
            <person name="Li L."/>
            <person name="Gu X."/>
            <person name="Fan W."/>
            <person name="Lucas W.J."/>
            <person name="Wang X."/>
            <person name="Xie B."/>
            <person name="Ni P."/>
            <person name="Ren Y."/>
            <person name="Zhu H."/>
            <person name="Li J."/>
            <person name="Lin K."/>
            <person name="Jin W."/>
            <person name="Fei Z."/>
            <person name="Li G."/>
            <person name="Staub J."/>
            <person name="Kilian A."/>
            <person name="van der Vossen E.A."/>
            <person name="Wu Y."/>
            <person name="Guo J."/>
            <person name="He J."/>
            <person name="Jia Z."/>
            <person name="Ren Y."/>
            <person name="Tian G."/>
            <person name="Lu Y."/>
            <person name="Ruan J."/>
            <person name="Qian W."/>
            <person name="Wang M."/>
            <person name="Huang Q."/>
            <person name="Li B."/>
            <person name="Xuan Z."/>
            <person name="Cao J."/>
            <person name="Asan"/>
            <person name="Wu Z."/>
            <person name="Zhang J."/>
            <person name="Cai Q."/>
            <person name="Bai Y."/>
            <person name="Zhao B."/>
            <person name="Han Y."/>
            <person name="Li Y."/>
            <person name="Li X."/>
            <person name="Wang S."/>
            <person name="Shi Q."/>
            <person name="Liu S."/>
            <person name="Cho W.K."/>
            <person name="Kim J.Y."/>
            <person name="Xu Y."/>
            <person name="Heller-Uszynska K."/>
            <person name="Miao H."/>
            <person name="Cheng Z."/>
            <person name="Zhang S."/>
            <person name="Wu J."/>
            <person name="Yang Y."/>
            <person name="Kang H."/>
            <person name="Li M."/>
            <person name="Liang H."/>
            <person name="Ren X."/>
            <person name="Shi Z."/>
            <person name="Wen M."/>
            <person name="Jian M."/>
            <person name="Yang H."/>
            <person name="Zhang G."/>
            <person name="Yang Z."/>
            <person name="Chen R."/>
            <person name="Liu S."/>
            <person name="Li J."/>
            <person name="Ma L."/>
            <person name="Liu H."/>
            <person name="Zhou Y."/>
            <person name="Zhao J."/>
            <person name="Fang X."/>
            <person name="Li G."/>
            <person name="Fang L."/>
            <person name="Li Y."/>
            <person name="Liu D."/>
            <person name="Zheng H."/>
            <person name="Zhang Y."/>
            <person name="Qin N."/>
            <person name="Li Z."/>
            <person name="Yang G."/>
            <person name="Yang S."/>
            <person name="Bolund L."/>
            <person name="Kristiansen K."/>
            <person name="Zheng H."/>
            <person name="Li S."/>
            <person name="Zhang X."/>
            <person name="Yang H."/>
            <person name="Wang J."/>
            <person name="Sun R."/>
            <person name="Zhang B."/>
            <person name="Jiang S."/>
            <person name="Wang J."/>
            <person name="Du Y."/>
            <person name="Li S."/>
        </authorList>
    </citation>
    <scope>NUCLEOTIDE SEQUENCE [LARGE SCALE GENOMIC DNA]</scope>
    <source>
        <strain evidence="7">cv. 9930</strain>
    </source>
</reference>
<evidence type="ECO:0000313" key="6">
    <source>
        <dbReference type="EMBL" id="KGN59899.1"/>
    </source>
</evidence>
<dbReference type="SUPFAM" id="SSF51445">
    <property type="entry name" value="(Trans)glycosidases"/>
    <property type="match status" value="1"/>
</dbReference>
<organism evidence="6 7">
    <name type="scientific">Cucumis sativus</name>
    <name type="common">Cucumber</name>
    <dbReference type="NCBI Taxonomy" id="3659"/>
    <lineage>
        <taxon>Eukaryota</taxon>
        <taxon>Viridiplantae</taxon>
        <taxon>Streptophyta</taxon>
        <taxon>Embryophyta</taxon>
        <taxon>Tracheophyta</taxon>
        <taxon>Spermatophyta</taxon>
        <taxon>Magnoliopsida</taxon>
        <taxon>eudicotyledons</taxon>
        <taxon>Gunneridae</taxon>
        <taxon>Pentapetalae</taxon>
        <taxon>rosids</taxon>
        <taxon>fabids</taxon>
        <taxon>Cucurbitales</taxon>
        <taxon>Cucurbitaceae</taxon>
        <taxon>Benincaseae</taxon>
        <taxon>Cucumis</taxon>
    </lineage>
</organism>
<dbReference type="PROSITE" id="PS00653">
    <property type="entry name" value="GLYCOSYL_HYDROL_F1_2"/>
    <property type="match status" value="1"/>
</dbReference>
<evidence type="ECO:0000313" key="7">
    <source>
        <dbReference type="Proteomes" id="UP000029981"/>
    </source>
</evidence>
<dbReference type="Pfam" id="PF00232">
    <property type="entry name" value="Glyco_hydro_1"/>
    <property type="match status" value="1"/>
</dbReference>
<dbReference type="EMBL" id="CM002924">
    <property type="protein sequence ID" value="KGN59899.1"/>
    <property type="molecule type" value="Genomic_DNA"/>
</dbReference>
<dbReference type="PANTHER" id="PTHR10353">
    <property type="entry name" value="GLYCOSYL HYDROLASE"/>
    <property type="match status" value="1"/>
</dbReference>
<dbReference type="OMA" id="FEVNWFL"/>
<sequence length="518" mass="59998">MGIKMHPFFFCFLLLLLVSPHSYGESEEDEFEEIKRSDFPKHFFFGASTSSYQIEGGYLEDGKGISNWDVFSHIPGKITNNDTGDVADDHYHRFLEDIELMHSMGLNAYRFSISWTRILPRGRFGKVNKGGINFYNKIIDNLLLKGIEPFVTIYHFDYPMELERRYESWMSSQMQDDFVEFAKVCFEEFGDRVKYWMTINEPEMVAILGYRMGSFPPAHCSPPFGKCSMGNSDREPLIVVHNQLLAHAKAVSLYRTHFQVKQGGSIGITISIQMYEPLDQQSDTQAVDRILAFYVGWIYDPIVYGDYPKEMREILGSELPSFSDEDKRYIKGSLDFISINHYTTKYAKDCFHSSCPDEVNRPINAFVETTPYRNGILIGDPMGIPGLYVVPRGMEKVINYIKQRYPNHSIFVTENGYSMRPSDGNKVETILNDWKRIKFHKSYLAALARAMRNGGDVRGYFIWSLMDNFEWIRGYDTRFGLFYVDHLKTLERRPKLSAHWFASFLGGYSQQLTQLSSI</sequence>
<dbReference type="FunFam" id="3.20.20.80:FF:000020">
    <property type="entry name" value="Beta-glucosidase 12"/>
    <property type="match status" value="1"/>
</dbReference>
<evidence type="ECO:0000256" key="4">
    <source>
        <dbReference type="RuleBase" id="RU003690"/>
    </source>
</evidence>
<evidence type="ECO:0000256" key="2">
    <source>
        <dbReference type="ARBA" id="ARBA00022801"/>
    </source>
</evidence>
<dbReference type="GO" id="GO:0005975">
    <property type="term" value="P:carbohydrate metabolic process"/>
    <property type="evidence" value="ECO:0007669"/>
    <property type="project" value="InterPro"/>
</dbReference>
<gene>
    <name evidence="6" type="ORF">Csa_3G852480</name>
</gene>
<dbReference type="PANTHER" id="PTHR10353:SF175">
    <property type="entry name" value="BETA-GLUCOSIDASE 18-LIKE ISOFORM X1"/>
    <property type="match status" value="1"/>
</dbReference>
<reference evidence="6 7" key="4">
    <citation type="journal article" date="2011" name="BMC Genomics">
        <title>RNA-Seq improves annotation of protein-coding genes in the cucumber genome.</title>
        <authorList>
            <person name="Li Z."/>
            <person name="Zhang Z."/>
            <person name="Yan P."/>
            <person name="Huang S."/>
            <person name="Fei Z."/>
            <person name="Lin K."/>
        </authorList>
    </citation>
    <scope>NUCLEOTIDE SEQUENCE [LARGE SCALE GENOMIC DNA]</scope>
    <source>
        <strain evidence="7">cv. 9930</strain>
    </source>
</reference>
<evidence type="ECO:0000256" key="3">
    <source>
        <dbReference type="ARBA" id="ARBA00023295"/>
    </source>
</evidence>
<accession>A0A0A0LFY4</accession>